<dbReference type="PANTHER" id="PTHR36206">
    <property type="entry name" value="ASPERCRYPTIN BIOSYNTHESIS CLUSTER-SPECIFIC TRANSCRIPTION REGULATOR ATNN-RELATED"/>
    <property type="match status" value="1"/>
</dbReference>
<evidence type="ECO:0000313" key="8">
    <source>
        <dbReference type="Proteomes" id="UP000887226"/>
    </source>
</evidence>
<evidence type="ECO:0000256" key="1">
    <source>
        <dbReference type="ARBA" id="ARBA00022723"/>
    </source>
</evidence>
<keyword evidence="2" id="KW-0862">Zinc</keyword>
<keyword evidence="6" id="KW-0539">Nucleus</keyword>
<dbReference type="PANTHER" id="PTHR36206:SF12">
    <property type="entry name" value="ASPERCRYPTIN BIOSYNTHESIS CLUSTER-SPECIFIC TRANSCRIPTION REGULATOR ATNN-RELATED"/>
    <property type="match status" value="1"/>
</dbReference>
<dbReference type="GO" id="GO:0003677">
    <property type="term" value="F:DNA binding"/>
    <property type="evidence" value="ECO:0007669"/>
    <property type="project" value="UniProtKB-KW"/>
</dbReference>
<comment type="caution">
    <text evidence="7">The sequence shown here is derived from an EMBL/GenBank/DDBJ whole genome shotgun (WGS) entry which is preliminary data.</text>
</comment>
<proteinExistence type="predicted"/>
<evidence type="ECO:0000256" key="6">
    <source>
        <dbReference type="ARBA" id="ARBA00023242"/>
    </source>
</evidence>
<evidence type="ECO:0000256" key="5">
    <source>
        <dbReference type="ARBA" id="ARBA00023163"/>
    </source>
</evidence>
<sequence length="167" mass="18509">MSKLMKTSGPRRRPVVSRAMGIALSKFLLLHVNTSEAQIRSVNILRIYGKMATLMVGTRISRNELDYKTFKPHFQGIMNIAENLFEASRGQDTLDGYQFSFDMDMVAPMCYISSKCHNQEICTRALMMLLKCPRKGGVWGGLGVAKMTSLTPEGAATYAMIGDASKS</sequence>
<reference evidence="7" key="1">
    <citation type="journal article" date="2021" name="IMA Fungus">
        <title>Genomic characterization of three marine fungi, including Emericellopsis atlantica sp. nov. with signatures of a generalist lifestyle and marine biomass degradation.</title>
        <authorList>
            <person name="Hagestad O.C."/>
            <person name="Hou L."/>
            <person name="Andersen J.H."/>
            <person name="Hansen E.H."/>
            <person name="Altermark B."/>
            <person name="Li C."/>
            <person name="Kuhnert E."/>
            <person name="Cox R.J."/>
            <person name="Crous P.W."/>
            <person name="Spatafora J.W."/>
            <person name="Lail K."/>
            <person name="Amirebrahimi M."/>
            <person name="Lipzen A."/>
            <person name="Pangilinan J."/>
            <person name="Andreopoulos W."/>
            <person name="Hayes R.D."/>
            <person name="Ng V."/>
            <person name="Grigoriev I.V."/>
            <person name="Jackson S.A."/>
            <person name="Sutton T.D.S."/>
            <person name="Dobson A.D.W."/>
            <person name="Rama T."/>
        </authorList>
    </citation>
    <scope>NUCLEOTIDE SEQUENCE</scope>
    <source>
        <strain evidence="7">TRa3180A</strain>
    </source>
</reference>
<accession>A0A9P8CJ71</accession>
<dbReference type="GO" id="GO:0046872">
    <property type="term" value="F:metal ion binding"/>
    <property type="evidence" value="ECO:0007669"/>
    <property type="project" value="UniProtKB-KW"/>
</dbReference>
<evidence type="ECO:0000256" key="2">
    <source>
        <dbReference type="ARBA" id="ARBA00022833"/>
    </source>
</evidence>
<keyword evidence="5" id="KW-0804">Transcription</keyword>
<dbReference type="InterPro" id="IPR052360">
    <property type="entry name" value="Transcr_Regulatory_Proteins"/>
</dbReference>
<dbReference type="Proteomes" id="UP000887226">
    <property type="component" value="Unassembled WGS sequence"/>
</dbReference>
<evidence type="ECO:0000313" key="7">
    <source>
        <dbReference type="EMBL" id="KAG9247201.1"/>
    </source>
</evidence>
<organism evidence="7 8">
    <name type="scientific">Calycina marina</name>
    <dbReference type="NCBI Taxonomy" id="1763456"/>
    <lineage>
        <taxon>Eukaryota</taxon>
        <taxon>Fungi</taxon>
        <taxon>Dikarya</taxon>
        <taxon>Ascomycota</taxon>
        <taxon>Pezizomycotina</taxon>
        <taxon>Leotiomycetes</taxon>
        <taxon>Helotiales</taxon>
        <taxon>Pezizellaceae</taxon>
        <taxon>Calycina</taxon>
    </lineage>
</organism>
<protein>
    <submittedName>
        <fullName evidence="7">Uncharacterized protein</fullName>
    </submittedName>
</protein>
<evidence type="ECO:0000256" key="4">
    <source>
        <dbReference type="ARBA" id="ARBA00023125"/>
    </source>
</evidence>
<keyword evidence="3" id="KW-0805">Transcription regulation</keyword>
<name>A0A9P8CJ71_9HELO</name>
<dbReference type="OrthoDB" id="3598904at2759"/>
<keyword evidence="1" id="KW-0479">Metal-binding</keyword>
<dbReference type="AlphaFoldDB" id="A0A9P8CJ71"/>
<gene>
    <name evidence="7" type="ORF">BJ878DRAFT_493760</name>
</gene>
<dbReference type="EMBL" id="MU253779">
    <property type="protein sequence ID" value="KAG9247201.1"/>
    <property type="molecule type" value="Genomic_DNA"/>
</dbReference>
<keyword evidence="4" id="KW-0238">DNA-binding</keyword>
<keyword evidence="8" id="KW-1185">Reference proteome</keyword>
<evidence type="ECO:0000256" key="3">
    <source>
        <dbReference type="ARBA" id="ARBA00023015"/>
    </source>
</evidence>